<name>A0AAD7FVZ0_9AGAR</name>
<comment type="caution">
    <text evidence="1">The sequence shown here is derived from an EMBL/GenBank/DDBJ whole genome shotgun (WGS) entry which is preliminary data.</text>
</comment>
<evidence type="ECO:0000313" key="2">
    <source>
        <dbReference type="Proteomes" id="UP001221142"/>
    </source>
</evidence>
<accession>A0AAD7FVZ0</accession>
<dbReference type="Proteomes" id="UP001221142">
    <property type="component" value="Unassembled WGS sequence"/>
</dbReference>
<evidence type="ECO:0008006" key="3">
    <source>
        <dbReference type="Google" id="ProtNLM"/>
    </source>
</evidence>
<organism evidence="1 2">
    <name type="scientific">Roridomyces roridus</name>
    <dbReference type="NCBI Taxonomy" id="1738132"/>
    <lineage>
        <taxon>Eukaryota</taxon>
        <taxon>Fungi</taxon>
        <taxon>Dikarya</taxon>
        <taxon>Basidiomycota</taxon>
        <taxon>Agaricomycotina</taxon>
        <taxon>Agaricomycetes</taxon>
        <taxon>Agaricomycetidae</taxon>
        <taxon>Agaricales</taxon>
        <taxon>Marasmiineae</taxon>
        <taxon>Mycenaceae</taxon>
        <taxon>Roridomyces</taxon>
    </lineage>
</organism>
<gene>
    <name evidence="1" type="ORF">FB45DRAFT_1053744</name>
</gene>
<dbReference type="Gene3D" id="3.80.10.10">
    <property type="entry name" value="Ribonuclease Inhibitor"/>
    <property type="match status" value="1"/>
</dbReference>
<sequence>MPRFTALQLEQESRQQRLDAYTYPVLTLPNEITSEIFVLVLPPYPYRSKLTGLSSPTSLTHICGKWRDIALATPRLWRAFSTVFKADQPEHILAVQTWLERSGSCPLSIHLAVGDQVPNEVLVAILLHRERWQHMELELAASELGLVKGPMPLLEILTLAVETGDHTTPATDVNSFPRLRAVTVHNTCGVKLNWLPMFQLTSLTFVDMVSSNDYLPLLQDALNLVSLHLIACNTNVPLQSGVKLDRLEKLVIFNCWCPEDAATPIFETFTLPALRTLLVSGELLGPGNPTASLIPLVTRSGCELQQIIIVPGSRSRNASFIIRALREVFPSIANFIFSDSKYDWYRDTF</sequence>
<dbReference type="InterPro" id="IPR032675">
    <property type="entry name" value="LRR_dom_sf"/>
</dbReference>
<proteinExistence type="predicted"/>
<dbReference type="EMBL" id="JARKIF010000004">
    <property type="protein sequence ID" value="KAJ7641162.1"/>
    <property type="molecule type" value="Genomic_DNA"/>
</dbReference>
<protein>
    <recommendedName>
        <fullName evidence="3">F-box domain-containing protein</fullName>
    </recommendedName>
</protein>
<dbReference type="SUPFAM" id="SSF52047">
    <property type="entry name" value="RNI-like"/>
    <property type="match status" value="1"/>
</dbReference>
<evidence type="ECO:0000313" key="1">
    <source>
        <dbReference type="EMBL" id="KAJ7641162.1"/>
    </source>
</evidence>
<keyword evidence="2" id="KW-1185">Reference proteome</keyword>
<dbReference type="AlphaFoldDB" id="A0AAD7FVZ0"/>
<reference evidence="1" key="1">
    <citation type="submission" date="2023-03" db="EMBL/GenBank/DDBJ databases">
        <title>Massive genome expansion in bonnet fungi (Mycena s.s.) driven by repeated elements and novel gene families across ecological guilds.</title>
        <authorList>
            <consortium name="Lawrence Berkeley National Laboratory"/>
            <person name="Harder C.B."/>
            <person name="Miyauchi S."/>
            <person name="Viragh M."/>
            <person name="Kuo A."/>
            <person name="Thoen E."/>
            <person name="Andreopoulos B."/>
            <person name="Lu D."/>
            <person name="Skrede I."/>
            <person name="Drula E."/>
            <person name="Henrissat B."/>
            <person name="Morin E."/>
            <person name="Kohler A."/>
            <person name="Barry K."/>
            <person name="LaButti K."/>
            <person name="Morin E."/>
            <person name="Salamov A."/>
            <person name="Lipzen A."/>
            <person name="Mereny Z."/>
            <person name="Hegedus B."/>
            <person name="Baldrian P."/>
            <person name="Stursova M."/>
            <person name="Weitz H."/>
            <person name="Taylor A."/>
            <person name="Grigoriev I.V."/>
            <person name="Nagy L.G."/>
            <person name="Martin F."/>
            <person name="Kauserud H."/>
        </authorList>
    </citation>
    <scope>NUCLEOTIDE SEQUENCE</scope>
    <source>
        <strain evidence="1">9284</strain>
    </source>
</reference>